<feature type="domain" description="Primosomal protein N' 3' DNA-binding" evidence="4">
    <location>
        <begin position="33"/>
        <end position="131"/>
    </location>
</feature>
<dbReference type="EMBL" id="CAESAC010000009">
    <property type="protein sequence ID" value="CAB4330629.1"/>
    <property type="molecule type" value="Genomic_DNA"/>
</dbReference>
<gene>
    <name evidence="5" type="ORF">UFOPK4028_00130</name>
</gene>
<dbReference type="Gene3D" id="3.40.50.300">
    <property type="entry name" value="P-loop containing nucleotide triphosphate hydrolases"/>
    <property type="match status" value="1"/>
</dbReference>
<keyword evidence="2" id="KW-0067">ATP-binding</keyword>
<dbReference type="GO" id="GO:0006310">
    <property type="term" value="P:DNA recombination"/>
    <property type="evidence" value="ECO:0007669"/>
    <property type="project" value="TreeGrafter"/>
</dbReference>
<dbReference type="InterPro" id="IPR027417">
    <property type="entry name" value="P-loop_NTPase"/>
</dbReference>
<keyword evidence="1" id="KW-0547">Nucleotide-binding</keyword>
<reference evidence="5" key="1">
    <citation type="submission" date="2020-05" db="EMBL/GenBank/DDBJ databases">
        <authorList>
            <person name="Chiriac C."/>
            <person name="Salcher M."/>
            <person name="Ghai R."/>
            <person name="Kavagutti S V."/>
        </authorList>
    </citation>
    <scope>NUCLEOTIDE SEQUENCE</scope>
</reference>
<dbReference type="InterPro" id="IPR041222">
    <property type="entry name" value="PriA_3primeBD"/>
</dbReference>
<evidence type="ECO:0000256" key="2">
    <source>
        <dbReference type="ARBA" id="ARBA00022840"/>
    </source>
</evidence>
<accession>A0A6J5YRS4</accession>
<evidence type="ECO:0000256" key="1">
    <source>
        <dbReference type="ARBA" id="ARBA00022741"/>
    </source>
</evidence>
<dbReference type="PANTHER" id="PTHR30580">
    <property type="entry name" value="PRIMOSOMAL PROTEIN N"/>
    <property type="match status" value="1"/>
</dbReference>
<dbReference type="GO" id="GO:0005524">
    <property type="term" value="F:ATP binding"/>
    <property type="evidence" value="ECO:0007669"/>
    <property type="project" value="UniProtKB-KW"/>
</dbReference>
<dbReference type="GO" id="GO:0043138">
    <property type="term" value="F:3'-5' DNA helicase activity"/>
    <property type="evidence" value="ECO:0007669"/>
    <property type="project" value="TreeGrafter"/>
</dbReference>
<proteinExistence type="predicted"/>
<sequence>MSEPLKLKRQKPIGSSKSKREYLSAVSNPLASVLVDTPVSHLEGIYDYLVPEELSNLATIGTKVLVEFGNSQTEGLIVARGDRKQASRAVKPILAISSPSGIVQPSILQHIELVRNRFGGSFWSLLKQAIPPRVVKEENFFNDLESNEINSSNSDEIRGIIGRADHSQLKSKEKIRWGVNLPVSTDPIWFVLEIVKLRASIGQVLLLVPDEKDLISFRRALQPFFGDNFTEYGSHIPKNIRYKNFLKISNKTVRVILSSRSGSFLPLAPDATVIVLSDLDNSHYELHAPGWNTRDVTLLRPSDTSLLFISASHSLEIERLMDLGWLKRKGYKKAVKHNYRTSDNGLSYIAQIKKAFTKGNILVSVAEKGYANLFLCSKCRNTANCECGGKLQIDGDKKIPQCYFCCKVYNDWKCNFCGDSRPYVISKGIDRTAEEIGKALSKASILISSGTKQIDYLPDGRHVILATAGSEPNGEYSAVVMLDGERIFNRPTLRSEELAKHLWFSLLCKASSEAEIFMSLQNNHPLVQSILRNDSSYLAKNQLKERKQSKLPPYYRVASVEGRKADISKFAENLRSSSVYEVTGPMVLKNDFSKLIIRSPLEQASELVDLLDDVVKVQSIKGKGIFKVRFDQFDI</sequence>
<dbReference type="Gene3D" id="3.40.1440.60">
    <property type="entry name" value="PriA, 3(prime) DNA-binding domain"/>
    <property type="match status" value="1"/>
</dbReference>
<dbReference type="GO" id="GO:0006270">
    <property type="term" value="P:DNA replication initiation"/>
    <property type="evidence" value="ECO:0007669"/>
    <property type="project" value="TreeGrafter"/>
</dbReference>
<dbReference type="Pfam" id="PF17764">
    <property type="entry name" value="PriA_3primeBD"/>
    <property type="match status" value="1"/>
</dbReference>
<dbReference type="GO" id="GO:0006302">
    <property type="term" value="P:double-strand break repair"/>
    <property type="evidence" value="ECO:0007669"/>
    <property type="project" value="TreeGrafter"/>
</dbReference>
<dbReference type="InterPro" id="IPR042115">
    <property type="entry name" value="PriA_3primeBD_sf"/>
</dbReference>
<evidence type="ECO:0000313" key="5">
    <source>
        <dbReference type="EMBL" id="CAB4330629.1"/>
    </source>
</evidence>
<protein>
    <submittedName>
        <fullName evidence="5">Unannotated protein</fullName>
    </submittedName>
</protein>
<dbReference type="GO" id="GO:0003677">
    <property type="term" value="F:DNA binding"/>
    <property type="evidence" value="ECO:0007669"/>
    <property type="project" value="UniProtKB-KW"/>
</dbReference>
<keyword evidence="3" id="KW-0238">DNA-binding</keyword>
<evidence type="ECO:0000256" key="3">
    <source>
        <dbReference type="ARBA" id="ARBA00023125"/>
    </source>
</evidence>
<evidence type="ECO:0000259" key="4">
    <source>
        <dbReference type="Pfam" id="PF17764"/>
    </source>
</evidence>
<dbReference type="PANTHER" id="PTHR30580:SF0">
    <property type="entry name" value="PRIMOSOMAL PROTEIN N"/>
    <property type="match status" value="1"/>
</dbReference>
<name>A0A6J5YRS4_9ZZZZ</name>
<dbReference type="AlphaFoldDB" id="A0A6J5YRS4"/>
<organism evidence="5">
    <name type="scientific">freshwater metagenome</name>
    <dbReference type="NCBI Taxonomy" id="449393"/>
    <lineage>
        <taxon>unclassified sequences</taxon>
        <taxon>metagenomes</taxon>
        <taxon>ecological metagenomes</taxon>
    </lineage>
</organism>